<dbReference type="EMBL" id="JAPFFF010000002">
    <property type="protein sequence ID" value="KAK8896093.1"/>
    <property type="molecule type" value="Genomic_DNA"/>
</dbReference>
<organism evidence="2 3">
    <name type="scientific">Tritrichomonas musculus</name>
    <dbReference type="NCBI Taxonomy" id="1915356"/>
    <lineage>
        <taxon>Eukaryota</taxon>
        <taxon>Metamonada</taxon>
        <taxon>Parabasalia</taxon>
        <taxon>Tritrichomonadida</taxon>
        <taxon>Tritrichomonadidae</taxon>
        <taxon>Tritrichomonas</taxon>
    </lineage>
</organism>
<sequence length="321" mass="37805">MFNQSMSELDHLNSFDGSQESEVTNNYIDESQIVQLREQIDQLMRENTSLRAQFEDALSIANNIENVHLDNKQLRSAVHEYQIKIDNLHQRLELSSKTIDELNRKIISDNEIALATREHDRDSMQKEIQKIKEQSKAQLDNLYEKLDQVNKVRDQCDLEQKLLNGKVERCIENAQHFFQNKFSHFDDLVSFLGTTPCVDSQISCIQPSQSLSISTLPRDLNTANDKIQKLTKRLKHEHKKLKDQLKVQDNLEATINKMKRDQNDLVKRHQNEINQLKKEFEQKEEDMNLRESDYRHQIQQLSAKVDVLEKRLQNRNKEKGK</sequence>
<comment type="caution">
    <text evidence="2">The sequence shown here is derived from an EMBL/GenBank/DDBJ whole genome shotgun (WGS) entry which is preliminary data.</text>
</comment>
<name>A0ABR2KY96_9EUKA</name>
<reference evidence="2 3" key="1">
    <citation type="submission" date="2024-04" db="EMBL/GenBank/DDBJ databases">
        <title>Tritrichomonas musculus Genome.</title>
        <authorList>
            <person name="Alves-Ferreira E."/>
            <person name="Grigg M."/>
            <person name="Lorenzi H."/>
            <person name="Galac M."/>
        </authorList>
    </citation>
    <scope>NUCLEOTIDE SEQUENCE [LARGE SCALE GENOMIC DNA]</scope>
    <source>
        <strain evidence="2 3">EAF2021</strain>
    </source>
</reference>
<feature type="coiled-coil region" evidence="1">
    <location>
        <begin position="220"/>
        <end position="318"/>
    </location>
</feature>
<keyword evidence="1" id="KW-0175">Coiled coil</keyword>
<proteinExistence type="predicted"/>
<evidence type="ECO:0000256" key="1">
    <source>
        <dbReference type="SAM" id="Coils"/>
    </source>
</evidence>
<dbReference type="Proteomes" id="UP001470230">
    <property type="component" value="Unassembled WGS sequence"/>
</dbReference>
<evidence type="ECO:0000313" key="2">
    <source>
        <dbReference type="EMBL" id="KAK8896093.1"/>
    </source>
</evidence>
<feature type="coiled-coil region" evidence="1">
    <location>
        <begin position="33"/>
        <end position="152"/>
    </location>
</feature>
<evidence type="ECO:0000313" key="3">
    <source>
        <dbReference type="Proteomes" id="UP001470230"/>
    </source>
</evidence>
<gene>
    <name evidence="2" type="ORF">M9Y10_013984</name>
</gene>
<keyword evidence="3" id="KW-1185">Reference proteome</keyword>
<protein>
    <submittedName>
        <fullName evidence="2">Uncharacterized protein</fullName>
    </submittedName>
</protein>
<accession>A0ABR2KY96</accession>